<proteinExistence type="predicted"/>
<evidence type="ECO:0000259" key="1">
    <source>
        <dbReference type="Pfam" id="PF26348"/>
    </source>
</evidence>
<dbReference type="InterPro" id="IPR036987">
    <property type="entry name" value="SRA-YDG_sf"/>
</dbReference>
<accession>A0A841IYW7</accession>
<dbReference type="EMBL" id="JACHJO010000009">
    <property type="protein sequence ID" value="MBB6121341.1"/>
    <property type="molecule type" value="Genomic_DNA"/>
</dbReference>
<dbReference type="Proteomes" id="UP000536604">
    <property type="component" value="Unassembled WGS sequence"/>
</dbReference>
<sequence>MAEAIPEWTLKPEEEIKRKHLHDIYAGSRQGGICPSAKSPNILIFSNPESGKKHGYHDEWMSDGCFHYTGEGQHGDQSMTKGNLAILNHIEDGRALRVFQGSKDIVTYKGEFTLDGEDPWYETDAPETNNGPLRKVIVFKLQPVDTKPLAPESLLSKLLATKERVKSIPIEKQKTEEYFVSPNQEAYTAEREEADLVIKFSEYLHSKGLAAERLQIIPKGERRPLFTDLYVKEINLLAEAKGSVTREKIRMAIGQLADYSRFASDATCAILIPSKPRPDLMELIHSQGYTAIWPDGNTYKTSNNEVISATGKQQETGNQDEKCIHG</sequence>
<evidence type="ECO:0000313" key="3">
    <source>
        <dbReference type="Proteomes" id="UP000536604"/>
    </source>
</evidence>
<evidence type="ECO:0000313" key="2">
    <source>
        <dbReference type="EMBL" id="MBB6121341.1"/>
    </source>
</evidence>
<dbReference type="InterPro" id="IPR058712">
    <property type="entry name" value="SRA_ScoMcrA"/>
</dbReference>
<comment type="caution">
    <text evidence="2">The sequence shown here is derived from an EMBL/GenBank/DDBJ whole genome shotgun (WGS) entry which is preliminary data.</text>
</comment>
<keyword evidence="3" id="KW-1185">Reference proteome</keyword>
<dbReference type="Pfam" id="PF26348">
    <property type="entry name" value="SRA_ScoMcrA"/>
    <property type="match status" value="1"/>
</dbReference>
<organism evidence="2 3">
    <name type="scientific">Nocardiopsis algeriensis</name>
    <dbReference type="NCBI Taxonomy" id="1478215"/>
    <lineage>
        <taxon>Bacteria</taxon>
        <taxon>Bacillati</taxon>
        <taxon>Actinomycetota</taxon>
        <taxon>Actinomycetes</taxon>
        <taxon>Streptosporangiales</taxon>
        <taxon>Nocardiopsidaceae</taxon>
        <taxon>Nocardiopsis</taxon>
    </lineage>
</organism>
<gene>
    <name evidence="2" type="ORF">FHS13_003309</name>
</gene>
<dbReference type="RefSeq" id="WP_184292777.1">
    <property type="nucleotide sequence ID" value="NZ_JACHJO010000009.1"/>
</dbReference>
<feature type="domain" description="ScoMcrA-like SRA" evidence="1">
    <location>
        <begin position="17"/>
        <end position="158"/>
    </location>
</feature>
<dbReference type="SUPFAM" id="SSF88697">
    <property type="entry name" value="PUA domain-like"/>
    <property type="match status" value="1"/>
</dbReference>
<reference evidence="2 3" key="1">
    <citation type="submission" date="2020-08" db="EMBL/GenBank/DDBJ databases">
        <title>Genomic Encyclopedia of Type Strains, Phase III (KMG-III): the genomes of soil and plant-associated and newly described type strains.</title>
        <authorList>
            <person name="Whitman W."/>
        </authorList>
    </citation>
    <scope>NUCLEOTIDE SEQUENCE [LARGE SCALE GENOMIC DNA]</scope>
    <source>
        <strain evidence="2 3">CECT 8712</strain>
    </source>
</reference>
<name>A0A841IYW7_9ACTN</name>
<dbReference type="Gene3D" id="2.30.280.10">
    <property type="entry name" value="SRA-YDG"/>
    <property type="match status" value="1"/>
</dbReference>
<dbReference type="AlphaFoldDB" id="A0A841IYW7"/>
<protein>
    <recommendedName>
        <fullName evidence="1">ScoMcrA-like SRA domain-containing protein</fullName>
    </recommendedName>
</protein>
<dbReference type="InterPro" id="IPR015947">
    <property type="entry name" value="PUA-like_sf"/>
</dbReference>